<gene>
    <name evidence="1" type="ORF">BRAA03T15710Z</name>
</gene>
<organism evidence="1">
    <name type="scientific">Brassica campestris</name>
    <name type="common">Field mustard</name>
    <dbReference type="NCBI Taxonomy" id="3711"/>
    <lineage>
        <taxon>Eukaryota</taxon>
        <taxon>Viridiplantae</taxon>
        <taxon>Streptophyta</taxon>
        <taxon>Embryophyta</taxon>
        <taxon>Tracheophyta</taxon>
        <taxon>Spermatophyta</taxon>
        <taxon>Magnoliopsida</taxon>
        <taxon>eudicotyledons</taxon>
        <taxon>Gunneridae</taxon>
        <taxon>Pentapetalae</taxon>
        <taxon>rosids</taxon>
        <taxon>malvids</taxon>
        <taxon>Brassicales</taxon>
        <taxon>Brassicaceae</taxon>
        <taxon>Brassiceae</taxon>
        <taxon>Brassica</taxon>
    </lineage>
</organism>
<dbReference type="EMBL" id="LR031572">
    <property type="protein sequence ID" value="VDC84492.1"/>
    <property type="molecule type" value="Genomic_DNA"/>
</dbReference>
<dbReference type="AlphaFoldDB" id="A0A3P5ZWA1"/>
<protein>
    <submittedName>
        <fullName evidence="1">Uncharacterized protein</fullName>
    </submittedName>
</protein>
<accession>A0A3P5ZWA1</accession>
<sequence>MREYLLAAEGGEKRVREERVRTSVVELSDDPNGQKMFLRLEGPPVVICDLDKDKGVVFDYALKNVENQVALRRSEGNVNKSLVIRDFQSSGPDVFKGKAVDHPLSPVFFECPTGFSSGFSDANSPGLHDIREASGIGHQRG</sequence>
<evidence type="ECO:0000313" key="1">
    <source>
        <dbReference type="EMBL" id="VDC84492.1"/>
    </source>
</evidence>
<name>A0A3P5ZWA1_BRACM</name>
<proteinExistence type="predicted"/>
<reference evidence="1" key="1">
    <citation type="submission" date="2018-11" db="EMBL/GenBank/DDBJ databases">
        <authorList>
            <consortium name="Genoscope - CEA"/>
            <person name="William W."/>
        </authorList>
    </citation>
    <scope>NUCLEOTIDE SEQUENCE</scope>
</reference>